<accession>A0A2T2Y7N1</accession>
<comment type="caution">
    <text evidence="1">The sequence shown here is derived from an EMBL/GenBank/DDBJ whole genome shotgun (WGS) entry which is preliminary data.</text>
</comment>
<protein>
    <submittedName>
        <fullName evidence="1">Uncharacterized protein</fullName>
    </submittedName>
</protein>
<name>A0A2T2Y7N1_9ENTR</name>
<keyword evidence="2" id="KW-1185">Reference proteome</keyword>
<sequence length="59" mass="7013">MIWRWKRNENRLQVGRIRQSRHPAICSDPPDGATLIRPTQGEETIRSLEFQNLFHKRDG</sequence>
<dbReference type="EMBL" id="PYHO01000001">
    <property type="protein sequence ID" value="PSR48537.1"/>
    <property type="molecule type" value="Genomic_DNA"/>
</dbReference>
<dbReference type="AlphaFoldDB" id="A0A2T2Y7N1"/>
<evidence type="ECO:0000313" key="1">
    <source>
        <dbReference type="EMBL" id="PSR48537.1"/>
    </source>
</evidence>
<gene>
    <name evidence="1" type="ORF">C8256_00640</name>
</gene>
<evidence type="ECO:0000313" key="2">
    <source>
        <dbReference type="Proteomes" id="UP000240892"/>
    </source>
</evidence>
<organism evidence="1 2">
    <name type="scientific">Kluyvera genomosp. 2</name>
    <dbReference type="NCBI Taxonomy" id="2774054"/>
    <lineage>
        <taxon>Bacteria</taxon>
        <taxon>Pseudomonadati</taxon>
        <taxon>Pseudomonadota</taxon>
        <taxon>Gammaproteobacteria</taxon>
        <taxon>Enterobacterales</taxon>
        <taxon>Enterobacteriaceae</taxon>
        <taxon>Kluyvera</taxon>
    </lineage>
</organism>
<proteinExistence type="predicted"/>
<dbReference type="Proteomes" id="UP000240892">
    <property type="component" value="Unassembled WGS sequence"/>
</dbReference>
<reference evidence="1 2" key="1">
    <citation type="submission" date="2018-03" db="EMBL/GenBank/DDBJ databases">
        <title>First report of an OXA-48+CTX-M-M-producing Kluyvera ascorbata clone recovered from patients admitted in a University Hospital in Madrid, Spain.</title>
        <authorList>
            <person name="Hernandez-Garcia M."/>
            <person name="Leon-Sampedro R."/>
            <person name="Perez-Viso B."/>
            <person name="Morosini M.I."/>
            <person name="Lopez-Fresnena N."/>
            <person name="Coque T.M."/>
            <person name="Bonten M."/>
            <person name="Malhotra-Kumar S."/>
            <person name="Ruiz-Garbajosa P."/>
            <person name="Canton R."/>
        </authorList>
    </citation>
    <scope>NUCLEOTIDE SEQUENCE [LARGE SCALE GENOMIC DNA]</scope>
    <source>
        <strain evidence="1 2">KA2</strain>
    </source>
</reference>